<dbReference type="InParanoid" id="Q7UTX9"/>
<dbReference type="EnsemblBacteria" id="CAD73305">
    <property type="protein sequence ID" value="CAD73305"/>
    <property type="gene ID" value="RB3626"/>
</dbReference>
<dbReference type="AlphaFoldDB" id="Q7UTX9"/>
<dbReference type="KEGG" id="rba:RB3626"/>
<sequence length="71" mass="8049">MSALLERIQIRGNDDQLNNIEITSKPCDFEASCQSETSRPAVPCRLPRRINTDRVSSSVLHSLSIVSWFCR</sequence>
<keyword evidence="2" id="KW-1185">Reference proteome</keyword>
<reference evidence="1 2" key="1">
    <citation type="journal article" date="2003" name="Proc. Natl. Acad. Sci. U.S.A.">
        <title>Complete genome sequence of the marine planctomycete Pirellula sp. strain 1.</title>
        <authorList>
            <person name="Gloeckner F.O."/>
            <person name="Kube M."/>
            <person name="Bauer M."/>
            <person name="Teeling H."/>
            <person name="Lombardot T."/>
            <person name="Ludwig W."/>
            <person name="Gade D."/>
            <person name="Beck A."/>
            <person name="Borzym K."/>
            <person name="Heitmann K."/>
            <person name="Rabus R."/>
            <person name="Schlesner H."/>
            <person name="Amann R."/>
            <person name="Reinhardt R."/>
        </authorList>
    </citation>
    <scope>NUCLEOTIDE SEQUENCE [LARGE SCALE GENOMIC DNA]</scope>
    <source>
        <strain evidence="2">DSM 10527 / NCIMB 13988 / SH1</strain>
    </source>
</reference>
<dbReference type="PATRIC" id="fig|243090.15.peg.1684"/>
<proteinExistence type="predicted"/>
<dbReference type="Proteomes" id="UP000001025">
    <property type="component" value="Chromosome"/>
</dbReference>
<protein>
    <submittedName>
        <fullName evidence="1">Uncharacterized protein</fullName>
    </submittedName>
</protein>
<dbReference type="STRING" id="243090.RB3626"/>
<evidence type="ECO:0000313" key="1">
    <source>
        <dbReference type="EMBL" id="CAD73305.1"/>
    </source>
</evidence>
<evidence type="ECO:0000313" key="2">
    <source>
        <dbReference type="Proteomes" id="UP000001025"/>
    </source>
</evidence>
<accession>Q7UTX9</accession>
<organism evidence="1 2">
    <name type="scientific">Rhodopirellula baltica (strain DSM 10527 / NCIMB 13988 / SH1)</name>
    <dbReference type="NCBI Taxonomy" id="243090"/>
    <lineage>
        <taxon>Bacteria</taxon>
        <taxon>Pseudomonadati</taxon>
        <taxon>Planctomycetota</taxon>
        <taxon>Planctomycetia</taxon>
        <taxon>Pirellulales</taxon>
        <taxon>Pirellulaceae</taxon>
        <taxon>Rhodopirellula</taxon>
    </lineage>
</organism>
<dbReference type="EMBL" id="BX294139">
    <property type="protein sequence ID" value="CAD73305.1"/>
    <property type="molecule type" value="Genomic_DNA"/>
</dbReference>
<gene>
    <name evidence="1" type="ordered locus">RB3626</name>
</gene>
<dbReference type="HOGENOM" id="CLU_2737346_0_0_0"/>
<name>Q7UTX9_RHOBA</name>